<protein>
    <submittedName>
        <fullName evidence="1">Uncharacterized protein</fullName>
    </submittedName>
</protein>
<reference evidence="1" key="1">
    <citation type="submission" date="2020-11" db="EMBL/GenBank/DDBJ databases">
        <authorList>
            <consortium name="DOE Joint Genome Institute"/>
            <person name="Ahrendt S."/>
            <person name="Riley R."/>
            <person name="Andreopoulos W."/>
            <person name="Labutti K."/>
            <person name="Pangilinan J."/>
            <person name="Ruiz-Duenas F.J."/>
            <person name="Barrasa J.M."/>
            <person name="Sanchez-Garcia M."/>
            <person name="Camarero S."/>
            <person name="Miyauchi S."/>
            <person name="Serrano A."/>
            <person name="Linde D."/>
            <person name="Babiker R."/>
            <person name="Drula E."/>
            <person name="Ayuso-Fernandez I."/>
            <person name="Pacheco R."/>
            <person name="Padilla G."/>
            <person name="Ferreira P."/>
            <person name="Barriuso J."/>
            <person name="Kellner H."/>
            <person name="Castanera R."/>
            <person name="Alfaro M."/>
            <person name="Ramirez L."/>
            <person name="Pisabarro A.G."/>
            <person name="Kuo A."/>
            <person name="Tritt A."/>
            <person name="Lipzen A."/>
            <person name="He G."/>
            <person name="Yan M."/>
            <person name="Ng V."/>
            <person name="Cullen D."/>
            <person name="Martin F."/>
            <person name="Rosso M.-N."/>
            <person name="Henrissat B."/>
            <person name="Hibbett D."/>
            <person name="Martinez A.T."/>
            <person name="Grigoriev I.V."/>
        </authorList>
    </citation>
    <scope>NUCLEOTIDE SEQUENCE</scope>
    <source>
        <strain evidence="1">MF-IS2</strain>
    </source>
</reference>
<evidence type="ECO:0000313" key="2">
    <source>
        <dbReference type="Proteomes" id="UP000807342"/>
    </source>
</evidence>
<proteinExistence type="predicted"/>
<dbReference type="EMBL" id="MU151143">
    <property type="protein sequence ID" value="KAF9449001.1"/>
    <property type="molecule type" value="Genomic_DNA"/>
</dbReference>
<keyword evidence="2" id="KW-1185">Reference proteome</keyword>
<sequence>MSAHFGIPVRTPAPISYGGRWYIALKLGMKPTAFTLGVLSGALPLFFVDEFPDHKLVSVTFGPSTSSTFISFN</sequence>
<evidence type="ECO:0000313" key="1">
    <source>
        <dbReference type="EMBL" id="KAF9449001.1"/>
    </source>
</evidence>
<gene>
    <name evidence="1" type="ORF">P691DRAFT_774967</name>
</gene>
<organism evidence="1 2">
    <name type="scientific">Macrolepiota fuliginosa MF-IS2</name>
    <dbReference type="NCBI Taxonomy" id="1400762"/>
    <lineage>
        <taxon>Eukaryota</taxon>
        <taxon>Fungi</taxon>
        <taxon>Dikarya</taxon>
        <taxon>Basidiomycota</taxon>
        <taxon>Agaricomycotina</taxon>
        <taxon>Agaricomycetes</taxon>
        <taxon>Agaricomycetidae</taxon>
        <taxon>Agaricales</taxon>
        <taxon>Agaricineae</taxon>
        <taxon>Agaricaceae</taxon>
        <taxon>Macrolepiota</taxon>
    </lineage>
</organism>
<dbReference type="Proteomes" id="UP000807342">
    <property type="component" value="Unassembled WGS sequence"/>
</dbReference>
<comment type="caution">
    <text evidence="1">The sequence shown here is derived from an EMBL/GenBank/DDBJ whole genome shotgun (WGS) entry which is preliminary data.</text>
</comment>
<name>A0A9P6C1Z4_9AGAR</name>
<accession>A0A9P6C1Z4</accession>
<dbReference type="AlphaFoldDB" id="A0A9P6C1Z4"/>